<evidence type="ECO:0000313" key="1">
    <source>
        <dbReference type="EMBL" id="KJQ72483.1"/>
    </source>
</evidence>
<reference evidence="1 2" key="1">
    <citation type="submission" date="2015-02" db="EMBL/GenBank/DDBJ databases">
        <title>Evolution of amylase-binding proteins of oral streptococcal species.</title>
        <authorList>
            <person name="Haase E.M."/>
        </authorList>
    </citation>
    <scope>NUCLEOTIDE SEQUENCE [LARGE SCALE GENOMIC DNA]</scope>
    <source>
        <strain evidence="1 2">SK137</strain>
    </source>
</reference>
<organism evidence="1 2">
    <name type="scientific">Streptococcus mitis</name>
    <dbReference type="NCBI Taxonomy" id="28037"/>
    <lineage>
        <taxon>Bacteria</taxon>
        <taxon>Bacillati</taxon>
        <taxon>Bacillota</taxon>
        <taxon>Bacilli</taxon>
        <taxon>Lactobacillales</taxon>
        <taxon>Streptococcaceae</taxon>
        <taxon>Streptococcus</taxon>
        <taxon>Streptococcus mitis group</taxon>
    </lineage>
</organism>
<name>A0A0F2DNP8_STRMT</name>
<dbReference type="PATRIC" id="fig|28037.213.peg.45"/>
<gene>
    <name evidence="1" type="ORF">TZ91_00057</name>
</gene>
<dbReference type="EMBL" id="JYGQ01000001">
    <property type="protein sequence ID" value="KJQ72483.1"/>
    <property type="molecule type" value="Genomic_DNA"/>
</dbReference>
<dbReference type="RefSeq" id="WP_033687300.1">
    <property type="nucleotide sequence ID" value="NZ_JYGQ01000001.1"/>
</dbReference>
<dbReference type="AlphaFoldDB" id="A0A0F2DNP8"/>
<accession>A0A0F2DNP8</accession>
<comment type="caution">
    <text evidence="1">The sequence shown here is derived from an EMBL/GenBank/DDBJ whole genome shotgun (WGS) entry which is preliminary data.</text>
</comment>
<protein>
    <submittedName>
        <fullName evidence="1">Uncharacterized protein</fullName>
    </submittedName>
</protein>
<sequence length="99" mass="11699">MKIRVDRDSVCMGDDVFSHQMDLDVPEDMTVEEFCSFLQKDRYLPRLDTEWLLRHGGKTITSYNTETKELTNPNVSLTELIYQSSGDNEFVWIIKRRLH</sequence>
<dbReference type="Proteomes" id="UP000033415">
    <property type="component" value="Unassembled WGS sequence"/>
</dbReference>
<proteinExistence type="predicted"/>
<evidence type="ECO:0000313" key="2">
    <source>
        <dbReference type="Proteomes" id="UP000033415"/>
    </source>
</evidence>